<feature type="compositionally biased region" description="Basic and acidic residues" evidence="9">
    <location>
        <begin position="694"/>
        <end position="704"/>
    </location>
</feature>
<dbReference type="EMBL" id="JBBMRA010000013">
    <property type="protein sequence ID" value="MEM5537316.1"/>
    <property type="molecule type" value="Genomic_DNA"/>
</dbReference>
<dbReference type="InterPro" id="IPR011006">
    <property type="entry name" value="CheY-like_superfamily"/>
</dbReference>
<evidence type="ECO:0000256" key="5">
    <source>
        <dbReference type="ARBA" id="ARBA00022777"/>
    </source>
</evidence>
<keyword evidence="6" id="KW-0902">Two-component regulatory system</keyword>
<feature type="domain" description="HPt" evidence="12">
    <location>
        <begin position="537"/>
        <end position="636"/>
    </location>
</feature>
<feature type="region of interest" description="Disordered" evidence="9">
    <location>
        <begin position="679"/>
        <end position="713"/>
    </location>
</feature>
<reference evidence="13 14" key="1">
    <citation type="submission" date="2024-03" db="EMBL/GenBank/DDBJ databases">
        <title>Community enrichment and isolation of bacterial strains for fucoidan degradation.</title>
        <authorList>
            <person name="Sichert A."/>
        </authorList>
    </citation>
    <scope>NUCLEOTIDE SEQUENCE [LARGE SCALE GENOMIC DNA]</scope>
    <source>
        <strain evidence="13 14">AS76</strain>
    </source>
</reference>
<dbReference type="InterPro" id="IPR051315">
    <property type="entry name" value="Bact_Chemotaxis_CheA"/>
</dbReference>
<keyword evidence="5" id="KW-0418">Kinase</keyword>
<dbReference type="SMART" id="SM00387">
    <property type="entry name" value="HATPase_c"/>
    <property type="match status" value="1"/>
</dbReference>
<dbReference type="PROSITE" id="PS50109">
    <property type="entry name" value="HIS_KIN"/>
    <property type="match status" value="1"/>
</dbReference>
<evidence type="ECO:0000256" key="9">
    <source>
        <dbReference type="SAM" id="MobiDB-lite"/>
    </source>
</evidence>
<comment type="caution">
    <text evidence="13">The sequence shown here is derived from an EMBL/GenBank/DDBJ whole genome shotgun (WGS) entry which is preliminary data.</text>
</comment>
<evidence type="ECO:0000256" key="7">
    <source>
        <dbReference type="PROSITE-ProRule" id="PRU00110"/>
    </source>
</evidence>
<dbReference type="Gene3D" id="1.20.120.160">
    <property type="entry name" value="HPT domain"/>
    <property type="match status" value="1"/>
</dbReference>
<comment type="catalytic activity">
    <reaction evidence="1">
        <text>ATP + protein L-histidine = ADP + protein N-phospho-L-histidine.</text>
        <dbReference type="EC" id="2.7.13.3"/>
    </reaction>
</comment>
<proteinExistence type="predicted"/>
<dbReference type="Pfam" id="PF02518">
    <property type="entry name" value="HATPase_c"/>
    <property type="match status" value="1"/>
</dbReference>
<dbReference type="InterPro" id="IPR008207">
    <property type="entry name" value="Sig_transdc_His_kin_Hpt_dom"/>
</dbReference>
<dbReference type="Pfam" id="PF01584">
    <property type="entry name" value="CheW"/>
    <property type="match status" value="1"/>
</dbReference>
<dbReference type="InterPro" id="IPR002545">
    <property type="entry name" value="CheW-lke_dom"/>
</dbReference>
<evidence type="ECO:0000259" key="11">
    <source>
        <dbReference type="PROSITE" id="PS50110"/>
    </source>
</evidence>
<dbReference type="InterPro" id="IPR001789">
    <property type="entry name" value="Sig_transdc_resp-reg_receiver"/>
</dbReference>
<evidence type="ECO:0000256" key="4">
    <source>
        <dbReference type="ARBA" id="ARBA00022679"/>
    </source>
</evidence>
<evidence type="ECO:0000313" key="14">
    <source>
        <dbReference type="Proteomes" id="UP001449225"/>
    </source>
</evidence>
<evidence type="ECO:0000259" key="10">
    <source>
        <dbReference type="PROSITE" id="PS50109"/>
    </source>
</evidence>
<evidence type="ECO:0000259" key="12">
    <source>
        <dbReference type="PROSITE" id="PS50894"/>
    </source>
</evidence>
<protein>
    <recommendedName>
        <fullName evidence="2">histidine kinase</fullName>
        <ecNumber evidence="2">2.7.13.3</ecNumber>
    </recommendedName>
</protein>
<dbReference type="SUPFAM" id="SSF55874">
    <property type="entry name" value="ATPase domain of HSP90 chaperone/DNA topoisomerase II/histidine kinase"/>
    <property type="match status" value="1"/>
</dbReference>
<evidence type="ECO:0000256" key="6">
    <source>
        <dbReference type="ARBA" id="ARBA00023012"/>
    </source>
</evidence>
<dbReference type="SMART" id="SM00448">
    <property type="entry name" value="REC"/>
    <property type="match status" value="1"/>
</dbReference>
<dbReference type="Gene3D" id="3.30.565.10">
    <property type="entry name" value="Histidine kinase-like ATPase, C-terminal domain"/>
    <property type="match status" value="1"/>
</dbReference>
<evidence type="ECO:0000313" key="13">
    <source>
        <dbReference type="EMBL" id="MEM5537316.1"/>
    </source>
</evidence>
<feature type="modified residue" description="4-aspartylphosphate" evidence="8">
    <location>
        <position position="1241"/>
    </location>
</feature>
<organism evidence="13 14">
    <name type="scientific">Neptuniibacter pectenicola</name>
    <dbReference type="NCBI Taxonomy" id="1806669"/>
    <lineage>
        <taxon>Bacteria</taxon>
        <taxon>Pseudomonadati</taxon>
        <taxon>Pseudomonadota</taxon>
        <taxon>Gammaproteobacteria</taxon>
        <taxon>Oceanospirillales</taxon>
        <taxon>Oceanospirillaceae</taxon>
        <taxon>Neptuniibacter</taxon>
    </lineage>
</organism>
<dbReference type="EC" id="2.7.13.3" evidence="2"/>
<dbReference type="Proteomes" id="UP001449225">
    <property type="component" value="Unassembled WGS sequence"/>
</dbReference>
<dbReference type="InterPro" id="IPR036890">
    <property type="entry name" value="HATPase_C_sf"/>
</dbReference>
<dbReference type="SUPFAM" id="SSF50341">
    <property type="entry name" value="CheW-like"/>
    <property type="match status" value="1"/>
</dbReference>
<dbReference type="Gene3D" id="3.40.50.2300">
    <property type="match status" value="1"/>
</dbReference>
<accession>A0ABU9TV67</accession>
<dbReference type="Pfam" id="PF00072">
    <property type="entry name" value="Response_reg"/>
    <property type="match status" value="1"/>
</dbReference>
<dbReference type="SUPFAM" id="SSF47226">
    <property type="entry name" value="Histidine-containing phosphotransfer domain, HPT domain"/>
    <property type="match status" value="1"/>
</dbReference>
<dbReference type="InterPro" id="IPR003594">
    <property type="entry name" value="HATPase_dom"/>
</dbReference>
<evidence type="ECO:0000256" key="1">
    <source>
        <dbReference type="ARBA" id="ARBA00000085"/>
    </source>
</evidence>
<dbReference type="CDD" id="cd17546">
    <property type="entry name" value="REC_hyHK_CKI1_RcsC-like"/>
    <property type="match status" value="1"/>
</dbReference>
<evidence type="ECO:0000256" key="8">
    <source>
        <dbReference type="PROSITE-ProRule" id="PRU00169"/>
    </source>
</evidence>
<name>A0ABU9TV67_9GAMM</name>
<dbReference type="InterPro" id="IPR005467">
    <property type="entry name" value="His_kinase_dom"/>
</dbReference>
<keyword evidence="4" id="KW-0808">Transferase</keyword>
<dbReference type="Pfam" id="PF01627">
    <property type="entry name" value="Hpt"/>
    <property type="match status" value="1"/>
</dbReference>
<gene>
    <name evidence="13" type="ORF">WNY58_13045</name>
</gene>
<dbReference type="InterPro" id="IPR036061">
    <property type="entry name" value="CheW-like_dom_sf"/>
</dbReference>
<evidence type="ECO:0000256" key="3">
    <source>
        <dbReference type="ARBA" id="ARBA00022553"/>
    </source>
</evidence>
<dbReference type="PROSITE" id="PS50110">
    <property type="entry name" value="RESPONSE_REGULATORY"/>
    <property type="match status" value="1"/>
</dbReference>
<feature type="domain" description="Histidine kinase" evidence="10">
    <location>
        <begin position="794"/>
        <end position="1034"/>
    </location>
</feature>
<dbReference type="PANTHER" id="PTHR43395">
    <property type="entry name" value="SENSOR HISTIDINE KINASE CHEA"/>
    <property type="match status" value="1"/>
</dbReference>
<sequence>MFDPKLAIEWLNAKQKLCLKMELPLTELIVELYEYVDQFSEHDLPGLADFLALYAELLESLPEVHFKQVEPVIHRLSEHLDGVFGRDPSGVAKGLVACLQDVAWSEPLPEEDSGFLLELLELDCQQLSGIDSVAAVVPADEDLPAVESLSAAGDVDADRAGSSSELANDVVAPDPSLTASTKVEEAFPDLFALLMEMGTALPEFSEAHTEQFYEQIDTHSEHDWSGFSDLLALYGELLAQLEGVDSAPCATELNHAILELLSDPVADKVSPILSLMTDERWPEPVAAEDTAFLSDLLQHDIERLNSDLTILDSHDDAEEIEPLALIKEVIEPLELPATDEAPAPVTPSEAAIEPPLSLPEPPSFCAIDFTLLQQEGPKIDPAVVDMLSQSVTGLAQKWQASAPERTLLEESADLLGTVIRALDTINLIGAKVLVEGLILNLNYFLEHDLPLSVESVESIHACLTGLQDYFVDISIYERQQTLLDQYVDTQLPCRPSVEQASFIMGLLALASLQRSGDIEQEQASAADIALQETGEVDPQLLDMLHHELPTLSEAFLDNIQKTFAASDKEALRSAQRAVHTLKGLANMAGIKGVANLAHRLEDVMEYLTDADQLPTGPLKDDLFEAADCLAAMSESVIEGTPAPDNGLQILQLIMDWDYRLKTEGVSALEQAVTSSVVSSPAALEPLASDPTPPEQEKASEDKTGQENTPEESPVFRVPRSILDNLFRLAGESSTLNTQLDEEVTQLRGFTRTNRERHRILQRVLFELEQQFDEQMNTQSELDENSEDFDPLEMDRYNEIHTTLSRVHEAVADVREIQQEMEGHIQSLSSLHIAQSGLQKETLDNVLSTRLVPVKTITSRLQRILRQACRATEKKANLIIEGEDTLVDSYILNQLADPLLHIIRNAVDHGIETPRLRLQRSKPEEGTITLTFSLQNAMIDVKCRDDGDGINTQRVRAVAEERELIEPGLTLSDDEINRLILIPGFSTRGEISQLSGRGIGMDVVYQQILRLQGTLDITSRSREGTELHLAMPASSLMVRTLLVRCGKQVFALAGHGIEQSLISLDGTFNHEGEALLFQHEGEDYPVYMLEHLLDERSYNYMEAEAIHPVLIINMAQGERVAVLVKEVIAHRELAFKQMGDYLPDLPGLPGLTILANGQAAPIVDLPGRIRYKRSIFNEQPLLADLETELELPRILVVDDSLSARKTLETLLKDTGYEVMTAIDGLDALNQMRKRPPDLVITDMEMPRMGGIELSTVIRNRNETAHLPVIMITSRSTEKHRTEAVDAGVSAYLTKPWSENQLLDQIDDLLAEVCI</sequence>
<dbReference type="Gene3D" id="2.30.30.40">
    <property type="entry name" value="SH3 Domains"/>
    <property type="match status" value="1"/>
</dbReference>
<dbReference type="PROSITE" id="PS50894">
    <property type="entry name" value="HPT"/>
    <property type="match status" value="1"/>
</dbReference>
<dbReference type="PANTHER" id="PTHR43395:SF8">
    <property type="entry name" value="HISTIDINE KINASE"/>
    <property type="match status" value="1"/>
</dbReference>
<keyword evidence="3 8" id="KW-0597">Phosphoprotein</keyword>
<evidence type="ECO:0000256" key="2">
    <source>
        <dbReference type="ARBA" id="ARBA00012438"/>
    </source>
</evidence>
<dbReference type="SUPFAM" id="SSF52172">
    <property type="entry name" value="CheY-like"/>
    <property type="match status" value="1"/>
</dbReference>
<dbReference type="RefSeq" id="WP_342854738.1">
    <property type="nucleotide sequence ID" value="NZ_JBBMRA010000013.1"/>
</dbReference>
<keyword evidence="14" id="KW-1185">Reference proteome</keyword>
<feature type="domain" description="Response regulatory" evidence="11">
    <location>
        <begin position="1192"/>
        <end position="1308"/>
    </location>
</feature>
<dbReference type="InterPro" id="IPR036641">
    <property type="entry name" value="HPT_dom_sf"/>
</dbReference>
<dbReference type="CDD" id="cd00088">
    <property type="entry name" value="HPT"/>
    <property type="match status" value="1"/>
</dbReference>
<feature type="modified residue" description="Phosphohistidine" evidence="7">
    <location>
        <position position="579"/>
    </location>
</feature>